<evidence type="ECO:0000256" key="1">
    <source>
        <dbReference type="SAM" id="MobiDB-lite"/>
    </source>
</evidence>
<dbReference type="Proteomes" id="UP000756132">
    <property type="component" value="Chromosome 1"/>
</dbReference>
<gene>
    <name evidence="2" type="ORF">CLAFUR5_00583</name>
</gene>
<feature type="region of interest" description="Disordered" evidence="1">
    <location>
        <begin position="116"/>
        <end position="137"/>
    </location>
</feature>
<dbReference type="EMBL" id="CP090163">
    <property type="protein sequence ID" value="UJO12275.1"/>
    <property type="molecule type" value="Genomic_DNA"/>
</dbReference>
<organism evidence="2 3">
    <name type="scientific">Passalora fulva</name>
    <name type="common">Tomato leaf mold</name>
    <name type="synonym">Cladosporium fulvum</name>
    <dbReference type="NCBI Taxonomy" id="5499"/>
    <lineage>
        <taxon>Eukaryota</taxon>
        <taxon>Fungi</taxon>
        <taxon>Dikarya</taxon>
        <taxon>Ascomycota</taxon>
        <taxon>Pezizomycotina</taxon>
        <taxon>Dothideomycetes</taxon>
        <taxon>Dothideomycetidae</taxon>
        <taxon>Mycosphaerellales</taxon>
        <taxon>Mycosphaerellaceae</taxon>
        <taxon>Fulvia</taxon>
    </lineage>
</organism>
<name>A0A9Q8L7F1_PASFU</name>
<reference evidence="2" key="2">
    <citation type="journal article" date="2022" name="Microb. Genom.">
        <title>A chromosome-scale genome assembly of the tomato pathogen Cladosporium fulvum reveals a compartmentalized genome architecture and the presence of a dispensable chromosome.</title>
        <authorList>
            <person name="Zaccaron A.Z."/>
            <person name="Chen L.H."/>
            <person name="Samaras A."/>
            <person name="Stergiopoulos I."/>
        </authorList>
    </citation>
    <scope>NUCLEOTIDE SEQUENCE</scope>
    <source>
        <strain evidence="2">Race5_Kim</strain>
    </source>
</reference>
<evidence type="ECO:0000313" key="2">
    <source>
        <dbReference type="EMBL" id="UJO12275.1"/>
    </source>
</evidence>
<keyword evidence="3" id="KW-1185">Reference proteome</keyword>
<dbReference type="KEGG" id="ffu:CLAFUR5_00583"/>
<accession>A0A9Q8L7F1</accession>
<reference evidence="2" key="1">
    <citation type="submission" date="2021-12" db="EMBL/GenBank/DDBJ databases">
        <authorList>
            <person name="Zaccaron A."/>
            <person name="Stergiopoulos I."/>
        </authorList>
    </citation>
    <scope>NUCLEOTIDE SEQUENCE</scope>
    <source>
        <strain evidence="2">Race5_Kim</strain>
    </source>
</reference>
<evidence type="ECO:0000313" key="3">
    <source>
        <dbReference type="Proteomes" id="UP000756132"/>
    </source>
</evidence>
<dbReference type="AlphaFoldDB" id="A0A9Q8L7F1"/>
<dbReference type="GeneID" id="71980461"/>
<protein>
    <submittedName>
        <fullName evidence="2">Uncharacterized protein</fullName>
    </submittedName>
</protein>
<dbReference type="RefSeq" id="XP_047756641.1">
    <property type="nucleotide sequence ID" value="XM_047899731.1"/>
</dbReference>
<proteinExistence type="predicted"/>
<sequence>MRNHLQFCTTGPRVASLVTAPFRLVVQTGGVEGLARLTNNAHDSRYWWSLSQTENHDNLIVEYSTAATHSISIIFFHFSPSSFPLSGPQLQVPPRRAASTGPARPLQVVHHWHCTGAHNRGASTPTGADQQRQSVECGRAQPSAVAVAVE</sequence>
<feature type="compositionally biased region" description="Polar residues" evidence="1">
    <location>
        <begin position="121"/>
        <end position="134"/>
    </location>
</feature>